<dbReference type="STRING" id="368407.Memar_2335"/>
<dbReference type="EMBL" id="CP000562">
    <property type="protein sequence ID" value="ABN58258.1"/>
    <property type="molecule type" value="Genomic_DNA"/>
</dbReference>
<sequence length="232" mass="24970">MICMRFLQNERTSRVALVLLLIAVGAFGALLLLDLLTIGPGHPPPGALQKWYIPRPGYGYAENGSVVVNRTIDRDVILIGDVEEGCPPPFPDCSPYCSHAVYLDTGSGDRYLVVNWYFDDDADLARAEGNLCSDLRSSGNVASAGLILPGEPDRSPDAPIVSPITVTKYESETSSGYFGVVEKPLSPEHDDYFIVYYGVYGPAVLPDHAAALEGLMLRSSSLRGARSLASCT</sequence>
<gene>
    <name evidence="1" type="ordered locus">Memar_2335</name>
</gene>
<dbReference type="KEGG" id="mem:Memar_2335"/>
<evidence type="ECO:0000313" key="1">
    <source>
        <dbReference type="EMBL" id="ABN58258.1"/>
    </source>
</evidence>
<accession>A3CY08</accession>
<dbReference type="Proteomes" id="UP000002146">
    <property type="component" value="Chromosome"/>
</dbReference>
<protein>
    <submittedName>
        <fullName evidence="1">Uncharacterized protein</fullName>
    </submittedName>
</protein>
<dbReference type="AlphaFoldDB" id="A3CY08"/>
<evidence type="ECO:0000313" key="2">
    <source>
        <dbReference type="Proteomes" id="UP000002146"/>
    </source>
</evidence>
<organism evidence="1 2">
    <name type="scientific">Methanoculleus marisnigri (strain ATCC 35101 / DSM 1498 / JR1)</name>
    <dbReference type="NCBI Taxonomy" id="368407"/>
    <lineage>
        <taxon>Archaea</taxon>
        <taxon>Methanobacteriati</taxon>
        <taxon>Methanobacteriota</taxon>
        <taxon>Stenosarchaea group</taxon>
        <taxon>Methanomicrobia</taxon>
        <taxon>Methanomicrobiales</taxon>
        <taxon>Methanomicrobiaceae</taxon>
        <taxon>Methanoculleus</taxon>
    </lineage>
</organism>
<dbReference type="HOGENOM" id="CLU_1207620_0_0_2"/>
<proteinExistence type="predicted"/>
<reference evidence="1 2" key="1">
    <citation type="journal article" date="2009" name="Stand. Genomic Sci.">
        <title>Complete genome sequence of Methanoculleus marisnigri Romesser et al. 1981 type strain JR1.</title>
        <authorList>
            <person name="Anderson I.J."/>
            <person name="Sieprawska-Lupa M."/>
            <person name="Lapidus A."/>
            <person name="Nolan M."/>
            <person name="Copeland A."/>
            <person name="Glavina Del Rio T."/>
            <person name="Tice H."/>
            <person name="Dalin E."/>
            <person name="Barry K."/>
            <person name="Saunders E."/>
            <person name="Han C."/>
            <person name="Brettin T."/>
            <person name="Detter J.C."/>
            <person name="Bruce D."/>
            <person name="Mikhailova N."/>
            <person name="Pitluck S."/>
            <person name="Hauser L."/>
            <person name="Land M."/>
            <person name="Lucas S."/>
            <person name="Richardson P."/>
            <person name="Whitman W.B."/>
            <person name="Kyrpides N.C."/>
        </authorList>
    </citation>
    <scope>NUCLEOTIDE SEQUENCE [LARGE SCALE GENOMIC DNA]</scope>
    <source>
        <strain evidence="2">ATCC 35101 / DSM 1498 / JR1</strain>
    </source>
</reference>
<dbReference type="eggNOG" id="arCOG04952">
    <property type="taxonomic scope" value="Archaea"/>
</dbReference>
<name>A3CY08_METMJ</name>
<keyword evidence="2" id="KW-1185">Reference proteome</keyword>